<sequence>MELATILGAPILDQCIRQTSELLGKWKAIDQTYKATTSSIPPCAANIIINGDPSIVKKLADRYPEIRNTMLAQNQPDLMSSSTPGTDPDSVKVRVVQDSEGTSGTVQTPPVVELPADVFSRPSHLRPALFPVVTPPRSSIRDLQAKASMARVLGSA</sequence>
<dbReference type="Proteomes" id="UP001237642">
    <property type="component" value="Unassembled WGS sequence"/>
</dbReference>
<reference evidence="2" key="1">
    <citation type="submission" date="2023-02" db="EMBL/GenBank/DDBJ databases">
        <title>Genome of toxic invasive species Heracleum sosnowskyi carries increased number of genes despite the absence of recent whole-genome duplications.</title>
        <authorList>
            <person name="Schelkunov M."/>
            <person name="Shtratnikova V."/>
            <person name="Makarenko M."/>
            <person name="Klepikova A."/>
            <person name="Omelchenko D."/>
            <person name="Novikova G."/>
            <person name="Obukhova E."/>
            <person name="Bogdanov V."/>
            <person name="Penin A."/>
            <person name="Logacheva M."/>
        </authorList>
    </citation>
    <scope>NUCLEOTIDE SEQUENCE</scope>
    <source>
        <strain evidence="2">Hsosn_3</strain>
        <tissue evidence="2">Leaf</tissue>
    </source>
</reference>
<comment type="caution">
    <text evidence="2">The sequence shown here is derived from an EMBL/GenBank/DDBJ whole genome shotgun (WGS) entry which is preliminary data.</text>
</comment>
<organism evidence="2 3">
    <name type="scientific">Heracleum sosnowskyi</name>
    <dbReference type="NCBI Taxonomy" id="360622"/>
    <lineage>
        <taxon>Eukaryota</taxon>
        <taxon>Viridiplantae</taxon>
        <taxon>Streptophyta</taxon>
        <taxon>Embryophyta</taxon>
        <taxon>Tracheophyta</taxon>
        <taxon>Spermatophyta</taxon>
        <taxon>Magnoliopsida</taxon>
        <taxon>eudicotyledons</taxon>
        <taxon>Gunneridae</taxon>
        <taxon>Pentapetalae</taxon>
        <taxon>asterids</taxon>
        <taxon>campanulids</taxon>
        <taxon>Apiales</taxon>
        <taxon>Apiaceae</taxon>
        <taxon>Apioideae</taxon>
        <taxon>apioid superclade</taxon>
        <taxon>Tordylieae</taxon>
        <taxon>Tordyliinae</taxon>
        <taxon>Heracleum</taxon>
    </lineage>
</organism>
<gene>
    <name evidence="2" type="ORF">POM88_028441</name>
</gene>
<proteinExistence type="predicted"/>
<evidence type="ECO:0000256" key="1">
    <source>
        <dbReference type="SAM" id="MobiDB-lite"/>
    </source>
</evidence>
<accession>A0AAD8HSU5</accession>
<feature type="region of interest" description="Disordered" evidence="1">
    <location>
        <begin position="72"/>
        <end position="91"/>
    </location>
</feature>
<name>A0AAD8HSU5_9APIA</name>
<dbReference type="AlphaFoldDB" id="A0AAD8HSU5"/>
<dbReference type="EMBL" id="JAUIZM010000007">
    <property type="protein sequence ID" value="KAK1372248.1"/>
    <property type="molecule type" value="Genomic_DNA"/>
</dbReference>
<protein>
    <submittedName>
        <fullName evidence="2">Uncharacterized protein</fullName>
    </submittedName>
</protein>
<evidence type="ECO:0000313" key="3">
    <source>
        <dbReference type="Proteomes" id="UP001237642"/>
    </source>
</evidence>
<evidence type="ECO:0000313" key="2">
    <source>
        <dbReference type="EMBL" id="KAK1372248.1"/>
    </source>
</evidence>
<reference evidence="2" key="2">
    <citation type="submission" date="2023-05" db="EMBL/GenBank/DDBJ databases">
        <authorList>
            <person name="Schelkunov M.I."/>
        </authorList>
    </citation>
    <scope>NUCLEOTIDE SEQUENCE</scope>
    <source>
        <strain evidence="2">Hsosn_3</strain>
        <tissue evidence="2">Leaf</tissue>
    </source>
</reference>
<keyword evidence="3" id="KW-1185">Reference proteome</keyword>
<feature type="compositionally biased region" description="Polar residues" evidence="1">
    <location>
        <begin position="72"/>
        <end position="85"/>
    </location>
</feature>